<comment type="caution">
    <text evidence="2">The sequence shown here is derived from an EMBL/GenBank/DDBJ whole genome shotgun (WGS) entry which is preliminary data.</text>
</comment>
<gene>
    <name evidence="2" type="ORF">EVAR_52697_1</name>
</gene>
<dbReference type="AlphaFoldDB" id="A0A4C1Y4W2"/>
<proteinExistence type="predicted"/>
<feature type="region of interest" description="Disordered" evidence="1">
    <location>
        <begin position="63"/>
        <end position="91"/>
    </location>
</feature>
<dbReference type="Proteomes" id="UP000299102">
    <property type="component" value="Unassembled WGS sequence"/>
</dbReference>
<organism evidence="2 3">
    <name type="scientific">Eumeta variegata</name>
    <name type="common">Bagworm moth</name>
    <name type="synonym">Eumeta japonica</name>
    <dbReference type="NCBI Taxonomy" id="151549"/>
    <lineage>
        <taxon>Eukaryota</taxon>
        <taxon>Metazoa</taxon>
        <taxon>Ecdysozoa</taxon>
        <taxon>Arthropoda</taxon>
        <taxon>Hexapoda</taxon>
        <taxon>Insecta</taxon>
        <taxon>Pterygota</taxon>
        <taxon>Neoptera</taxon>
        <taxon>Endopterygota</taxon>
        <taxon>Lepidoptera</taxon>
        <taxon>Glossata</taxon>
        <taxon>Ditrysia</taxon>
        <taxon>Tineoidea</taxon>
        <taxon>Psychidae</taxon>
        <taxon>Oiketicinae</taxon>
        <taxon>Eumeta</taxon>
    </lineage>
</organism>
<dbReference type="EMBL" id="BGZK01001040">
    <property type="protein sequence ID" value="GBP69425.1"/>
    <property type="molecule type" value="Genomic_DNA"/>
</dbReference>
<keyword evidence="3" id="KW-1185">Reference proteome</keyword>
<accession>A0A4C1Y4W2</accession>
<evidence type="ECO:0000313" key="2">
    <source>
        <dbReference type="EMBL" id="GBP69425.1"/>
    </source>
</evidence>
<sequence>MTSHPLTILVTPAQLPGGATSCQQKKNNRFLISHVINHETIPPAELPRIMYCLRRISHVGAASALPLPHRRSGSGSGNGRDDRTGNSTLSR</sequence>
<evidence type="ECO:0000313" key="3">
    <source>
        <dbReference type="Proteomes" id="UP000299102"/>
    </source>
</evidence>
<reference evidence="2 3" key="1">
    <citation type="journal article" date="2019" name="Commun. Biol.">
        <title>The bagworm genome reveals a unique fibroin gene that provides high tensile strength.</title>
        <authorList>
            <person name="Kono N."/>
            <person name="Nakamura H."/>
            <person name="Ohtoshi R."/>
            <person name="Tomita M."/>
            <person name="Numata K."/>
            <person name="Arakawa K."/>
        </authorList>
    </citation>
    <scope>NUCLEOTIDE SEQUENCE [LARGE SCALE GENOMIC DNA]</scope>
</reference>
<protein>
    <submittedName>
        <fullName evidence="2">Uncharacterized protein</fullName>
    </submittedName>
</protein>
<name>A0A4C1Y4W2_EUMVA</name>
<evidence type="ECO:0000256" key="1">
    <source>
        <dbReference type="SAM" id="MobiDB-lite"/>
    </source>
</evidence>